<comment type="similarity">
    <text evidence="10">Belongs to the glycosyltransferase group 1 family.</text>
</comment>
<dbReference type="GO" id="GO:0006488">
    <property type="term" value="P:dolichol-linked oligosaccharide biosynthetic process"/>
    <property type="evidence" value="ECO:0000318"/>
    <property type="project" value="GO_Central"/>
</dbReference>
<comment type="catalytic activity">
    <reaction evidence="8 10">
        <text>a beta-D-Man-(1-&gt;4)-beta-D-GlcNAc-(1-&gt;4)-alpha-D-GlcNAc-diphospho-di-trans,poly-cis-dolichol + GDP-alpha-D-mannose = an alpha-D-Man-(1-&gt;3)-beta-D-Man-(1-&gt;4)-beta-D-GlcNAc-(1-&gt;4)-alpha-D-GlcNAc-diphospho-di-trans,poly-cis-dolichol + GDP + H(+)</text>
        <dbReference type="Rhea" id="RHEA:29515"/>
        <dbReference type="Rhea" id="RHEA-COMP:19511"/>
        <dbReference type="Rhea" id="RHEA-COMP:19513"/>
        <dbReference type="ChEBI" id="CHEBI:15378"/>
        <dbReference type="ChEBI" id="CHEBI:57527"/>
        <dbReference type="ChEBI" id="CHEBI:58189"/>
        <dbReference type="ChEBI" id="CHEBI:58472"/>
        <dbReference type="ChEBI" id="CHEBI:132510"/>
        <dbReference type="EC" id="2.4.1.132"/>
    </reaction>
    <physiologicalReaction direction="left-to-right" evidence="8 10">
        <dbReference type="Rhea" id="RHEA:29516"/>
    </physiologicalReaction>
</comment>
<dbReference type="GO" id="GO:0012505">
    <property type="term" value="C:endomembrane system"/>
    <property type="evidence" value="ECO:0000318"/>
    <property type="project" value="GO_Central"/>
</dbReference>
<dbReference type="EMBL" id="DF236968">
    <property type="protein sequence ID" value="GAQ78823.1"/>
    <property type="molecule type" value="Genomic_DNA"/>
</dbReference>
<reference evidence="13 14" key="1">
    <citation type="journal article" date="2014" name="Nat. Commun.">
        <title>Klebsormidium flaccidum genome reveals primary factors for plant terrestrial adaptation.</title>
        <authorList>
            <person name="Hori K."/>
            <person name="Maruyama F."/>
            <person name="Fujisawa T."/>
            <person name="Togashi T."/>
            <person name="Yamamoto N."/>
            <person name="Seo M."/>
            <person name="Sato S."/>
            <person name="Yamada T."/>
            <person name="Mori H."/>
            <person name="Tajima N."/>
            <person name="Moriyama T."/>
            <person name="Ikeuchi M."/>
            <person name="Watanabe M."/>
            <person name="Wada H."/>
            <person name="Kobayashi K."/>
            <person name="Saito M."/>
            <person name="Masuda T."/>
            <person name="Sasaki-Sekimoto Y."/>
            <person name="Mashiguchi K."/>
            <person name="Awai K."/>
            <person name="Shimojima M."/>
            <person name="Masuda S."/>
            <person name="Iwai M."/>
            <person name="Nobusawa T."/>
            <person name="Narise T."/>
            <person name="Kondo S."/>
            <person name="Saito H."/>
            <person name="Sato R."/>
            <person name="Murakawa M."/>
            <person name="Ihara Y."/>
            <person name="Oshima-Yamada Y."/>
            <person name="Ohtaka K."/>
            <person name="Satoh M."/>
            <person name="Sonobe K."/>
            <person name="Ishii M."/>
            <person name="Ohtani R."/>
            <person name="Kanamori-Sato M."/>
            <person name="Honoki R."/>
            <person name="Miyazaki D."/>
            <person name="Mochizuki H."/>
            <person name="Umetsu J."/>
            <person name="Higashi K."/>
            <person name="Shibata D."/>
            <person name="Kamiya Y."/>
            <person name="Sato N."/>
            <person name="Nakamura Y."/>
            <person name="Tabata S."/>
            <person name="Ida S."/>
            <person name="Kurokawa K."/>
            <person name="Ohta H."/>
        </authorList>
    </citation>
    <scope>NUCLEOTIDE SEQUENCE [LARGE SCALE GENOMIC DNA]</scope>
    <source>
        <strain evidence="13 14">NIES-2285</strain>
    </source>
</reference>
<sequence>MQNGVGSSGAKANLKIAIVHPDLGIGGAERLIVDAAVELASRGHSVKVFTAHHDPRRCFEETLDGSFGVHVYGDWLPRHIFYRFHALCAYLRCLYVAWAVVLLWGSFDVVIADQVSAVIPVLRWMRQARILFYCHFPDMLLAKRESWLRRAYRAPIDWIEERTTGSADLLLVNSSFTAAVFNQTFRHLRKKGVKPTVLYPAVDLKQFDIPPPSPKEQEGTLEESIMVADTLEGIGGLHKKSRIFLSINRFERKKNVGLAIRAYAIMRSQLPNAMGGASASSDGASSSTGVREAQDSTVKLVIAGGFDVRLRENVELLEELKALAQESGVGEDVVFVPSFTQTQKNLLLTASICVLYTPEDEHFGIVPLEAMAARRPVIACNSGGPTESVDHQTTGFLCPPTPDAFAAAMADLLQHPQLAEKMGHAARAHVERSFSREVFGSKLEHMVLQLANERGKKKAV</sequence>
<dbReference type="GO" id="GO:0004378">
    <property type="term" value="F:GDP-Man:Man(1)GlcNAc(2)-PP-Dol alpha-1,3-mannosyltransferase activity"/>
    <property type="evidence" value="ECO:0007669"/>
    <property type="project" value="UniProtKB-UniRule"/>
</dbReference>
<dbReference type="UniPathway" id="UPA00378"/>
<evidence type="ECO:0000256" key="2">
    <source>
        <dbReference type="ARBA" id="ARBA00022676"/>
    </source>
</evidence>
<dbReference type="Pfam" id="PF13439">
    <property type="entry name" value="Glyco_transf_4"/>
    <property type="match status" value="1"/>
</dbReference>
<feature type="domain" description="Glycosyl transferase family 1" evidence="11">
    <location>
        <begin position="236"/>
        <end position="428"/>
    </location>
</feature>
<evidence type="ECO:0000313" key="13">
    <source>
        <dbReference type="EMBL" id="GAQ78823.1"/>
    </source>
</evidence>
<organism evidence="13 14">
    <name type="scientific">Klebsormidium nitens</name>
    <name type="common">Green alga</name>
    <name type="synonym">Ulothrix nitens</name>
    <dbReference type="NCBI Taxonomy" id="105231"/>
    <lineage>
        <taxon>Eukaryota</taxon>
        <taxon>Viridiplantae</taxon>
        <taxon>Streptophyta</taxon>
        <taxon>Klebsormidiophyceae</taxon>
        <taxon>Klebsormidiales</taxon>
        <taxon>Klebsormidiaceae</taxon>
        <taxon>Klebsormidium</taxon>
    </lineage>
</organism>
<evidence type="ECO:0000256" key="7">
    <source>
        <dbReference type="ARBA" id="ARBA00023136"/>
    </source>
</evidence>
<evidence type="ECO:0000256" key="10">
    <source>
        <dbReference type="RuleBase" id="RU367136"/>
    </source>
</evidence>
<dbReference type="InterPro" id="IPR001296">
    <property type="entry name" value="Glyco_trans_1"/>
</dbReference>
<dbReference type="EC" id="2.4.1.257" evidence="10"/>
<name>A0A1Y1HLH2_KLENI</name>
<gene>
    <name evidence="13" type="ORF">KFL_000190410</name>
</gene>
<keyword evidence="14" id="KW-1185">Reference proteome</keyword>
<dbReference type="InterPro" id="IPR028098">
    <property type="entry name" value="Glyco_trans_4-like_N"/>
</dbReference>
<comment type="pathway">
    <text evidence="1 10">Protein modification; protein glycosylation.</text>
</comment>
<dbReference type="CDD" id="cd03805">
    <property type="entry name" value="GT4_ALG2-like"/>
    <property type="match status" value="1"/>
</dbReference>
<evidence type="ECO:0000256" key="5">
    <source>
        <dbReference type="ARBA" id="ARBA00022824"/>
    </source>
</evidence>
<comment type="catalytic activity">
    <reaction evidence="9 10">
        <text>an alpha-D-Man-(1-&gt;3)-beta-D-Man-(1-&gt;4)-beta-D-GlcNAc-(1-&gt;4)-alpha-D-GlcNAc-diphospho-di-trans,poly-cis-dolichol + GDP-alpha-D-mannose = an alpha-D-Man-(1-&gt;3)-[alpha-D-Man-(1-&gt;6)]-beta-D-Man-(1-&gt;4)-beta-D-GlcNAc-(1-&gt;4)-alpha-D-GlcNAc-diphospho-di-trans,poly-cis-dolichol + GDP + H(+)</text>
        <dbReference type="Rhea" id="RHEA:29519"/>
        <dbReference type="Rhea" id="RHEA-COMP:19513"/>
        <dbReference type="Rhea" id="RHEA-COMP:19515"/>
        <dbReference type="ChEBI" id="CHEBI:15378"/>
        <dbReference type="ChEBI" id="CHEBI:57527"/>
        <dbReference type="ChEBI" id="CHEBI:58189"/>
        <dbReference type="ChEBI" id="CHEBI:132510"/>
        <dbReference type="ChEBI" id="CHEBI:132511"/>
        <dbReference type="EC" id="2.4.1.257"/>
    </reaction>
    <physiologicalReaction direction="left-to-right" evidence="9 10">
        <dbReference type="Rhea" id="RHEA:29520"/>
    </physiologicalReaction>
</comment>
<dbReference type="STRING" id="105231.A0A1Y1HLH2"/>
<keyword evidence="7" id="KW-0472">Membrane</keyword>
<dbReference type="PANTHER" id="PTHR45918">
    <property type="entry name" value="ALPHA-1,3/1,6-MANNOSYLTRANSFERASE ALG2"/>
    <property type="match status" value="1"/>
</dbReference>
<dbReference type="GO" id="GO:0000033">
    <property type="term" value="F:alpha-1,3-mannosyltransferase activity"/>
    <property type="evidence" value="ECO:0000318"/>
    <property type="project" value="GO_Central"/>
</dbReference>
<evidence type="ECO:0000313" key="14">
    <source>
        <dbReference type="Proteomes" id="UP000054558"/>
    </source>
</evidence>
<dbReference type="GO" id="GO:0005789">
    <property type="term" value="C:endoplasmic reticulum membrane"/>
    <property type="evidence" value="ECO:0007669"/>
    <property type="project" value="UniProtKB-SubCell"/>
</dbReference>
<dbReference type="PANTHER" id="PTHR45918:SF1">
    <property type="entry name" value="ALPHA-1,3_1,6-MANNOSYLTRANSFERASE ALG2"/>
    <property type="match status" value="1"/>
</dbReference>
<dbReference type="InterPro" id="IPR027054">
    <property type="entry name" value="ALG2"/>
</dbReference>
<evidence type="ECO:0000256" key="1">
    <source>
        <dbReference type="ARBA" id="ARBA00004922"/>
    </source>
</evidence>
<comment type="subcellular location">
    <subcellularLocation>
        <location evidence="10">Endoplasmic reticulum membrane</location>
        <topology evidence="10">Single-pass membrane protein</topology>
    </subcellularLocation>
</comment>
<dbReference type="OrthoDB" id="448893at2759"/>
<evidence type="ECO:0000256" key="8">
    <source>
        <dbReference type="ARBA" id="ARBA00045103"/>
    </source>
</evidence>
<evidence type="ECO:0000256" key="3">
    <source>
        <dbReference type="ARBA" id="ARBA00022679"/>
    </source>
</evidence>
<proteinExistence type="inferred from homology"/>
<dbReference type="Proteomes" id="UP000054558">
    <property type="component" value="Unassembled WGS sequence"/>
</dbReference>
<comment type="function">
    <text evidence="10">Mannosylates Man(2)GlcNAc(2)-dolichol diphosphate and Man(1)GlcNAc(2)-dolichol diphosphate to form Man(3)GlcNAc(2)-dolichol diphosphate.</text>
</comment>
<dbReference type="Gene3D" id="3.40.50.2000">
    <property type="entry name" value="Glycogen Phosphorylase B"/>
    <property type="match status" value="2"/>
</dbReference>
<keyword evidence="5" id="KW-0256">Endoplasmic reticulum</keyword>
<dbReference type="OMA" id="AMYMKCP"/>
<dbReference type="AlphaFoldDB" id="A0A1Y1HLH2"/>
<feature type="domain" description="Glycosyltransferase subfamily 4-like N-terminal" evidence="12">
    <location>
        <begin position="25"/>
        <end position="205"/>
    </location>
</feature>
<keyword evidence="6" id="KW-1133">Transmembrane helix</keyword>
<accession>A0A1Y1HLH2</accession>
<keyword evidence="2 10" id="KW-0328">Glycosyltransferase</keyword>
<evidence type="ECO:0000256" key="6">
    <source>
        <dbReference type="ARBA" id="ARBA00022989"/>
    </source>
</evidence>
<evidence type="ECO:0000256" key="9">
    <source>
        <dbReference type="ARBA" id="ARBA00045104"/>
    </source>
</evidence>
<dbReference type="EC" id="2.4.1.132" evidence="10"/>
<protein>
    <recommendedName>
        <fullName evidence="10">Alpha-1,3/1,6-mannosyltransferase ALG2</fullName>
        <ecNumber evidence="10">2.4.1.132</ecNumber>
        <ecNumber evidence="10">2.4.1.257</ecNumber>
    </recommendedName>
    <alternativeName>
        <fullName evidence="10">GDP-Man:Man(1)GlcNAc(2)-PP-Dol alpha-1,3-mannosyltransferase</fullName>
    </alternativeName>
</protein>
<dbReference type="GO" id="GO:0102704">
    <property type="term" value="F:GDP-Man:Man(2)GlcNAc(2)-PP-Dol alpha-1,6-mannosyltransferase activity"/>
    <property type="evidence" value="ECO:0007669"/>
    <property type="project" value="UniProtKB-UniRule"/>
</dbReference>
<dbReference type="SUPFAM" id="SSF53756">
    <property type="entry name" value="UDP-Glycosyltransferase/glycogen phosphorylase"/>
    <property type="match status" value="1"/>
</dbReference>
<keyword evidence="3 10" id="KW-0808">Transferase</keyword>
<keyword evidence="4" id="KW-0812">Transmembrane</keyword>
<evidence type="ECO:0000256" key="4">
    <source>
        <dbReference type="ARBA" id="ARBA00022692"/>
    </source>
</evidence>
<evidence type="ECO:0000259" key="11">
    <source>
        <dbReference type="Pfam" id="PF00534"/>
    </source>
</evidence>
<dbReference type="Pfam" id="PF00534">
    <property type="entry name" value="Glycos_transf_1"/>
    <property type="match status" value="1"/>
</dbReference>
<evidence type="ECO:0000259" key="12">
    <source>
        <dbReference type="Pfam" id="PF13439"/>
    </source>
</evidence>